<sequence length="268" mass="28479">MPSGKSSKAVRNARRTSVVNTRSTPWGMIAGILVVVLFAGGLSWFLVAKSNEPSFTPSDRNQDPSSQIAGVQTIKYVGGQHVLPTQQVAYTHSPPFGGAHDGYWAACNGVVYPNPVRQENLVHGLEHGAVWIAYNPDLVNADGVATLAAKVQGQTYIMMAPYPGLDQPISLQSWGHQLKLSDVNDPRIDQFIQALRLNRYQYPEVGASCAALGPGQFDQDNPPPFVPTPPTSDIDNTTVVDENVGNPAAANTDTGGAMPGSTGTNTGQ</sequence>
<keyword evidence="2" id="KW-0812">Transmembrane</keyword>
<protein>
    <recommendedName>
        <fullName evidence="5">DUF3105 domain-containing protein</fullName>
    </recommendedName>
</protein>
<evidence type="ECO:0000256" key="2">
    <source>
        <dbReference type="SAM" id="Phobius"/>
    </source>
</evidence>
<dbReference type="EMBL" id="BJVJ01000032">
    <property type="protein sequence ID" value="GEL24371.1"/>
    <property type="molecule type" value="Genomic_DNA"/>
</dbReference>
<reference evidence="3 4" key="1">
    <citation type="submission" date="2019-07" db="EMBL/GenBank/DDBJ databases">
        <title>Whole genome shotgun sequence of Pseudonocardia sulfidoxydans NBRC 16205.</title>
        <authorList>
            <person name="Hosoyama A."/>
            <person name="Uohara A."/>
            <person name="Ohji S."/>
            <person name="Ichikawa N."/>
        </authorList>
    </citation>
    <scope>NUCLEOTIDE SEQUENCE [LARGE SCALE GENOMIC DNA]</scope>
    <source>
        <strain evidence="3 4">NBRC 16205</strain>
    </source>
</reference>
<feature type="transmembrane region" description="Helical" evidence="2">
    <location>
        <begin position="26"/>
        <end position="47"/>
    </location>
</feature>
<feature type="region of interest" description="Disordered" evidence="1">
    <location>
        <begin position="235"/>
        <end position="268"/>
    </location>
</feature>
<proteinExistence type="predicted"/>
<keyword evidence="4" id="KW-1185">Reference proteome</keyword>
<dbReference type="AlphaFoldDB" id="A0A511DHV6"/>
<keyword evidence="2" id="KW-0472">Membrane</keyword>
<dbReference type="InterPro" id="IPR021454">
    <property type="entry name" value="DUF3105"/>
</dbReference>
<dbReference type="Pfam" id="PF11303">
    <property type="entry name" value="DUF3105"/>
    <property type="match status" value="1"/>
</dbReference>
<dbReference type="Proteomes" id="UP000321685">
    <property type="component" value="Unassembled WGS sequence"/>
</dbReference>
<name>A0A511DHV6_9PSEU</name>
<dbReference type="OrthoDB" id="164831at2"/>
<evidence type="ECO:0000313" key="3">
    <source>
        <dbReference type="EMBL" id="GEL24371.1"/>
    </source>
</evidence>
<evidence type="ECO:0000313" key="4">
    <source>
        <dbReference type="Proteomes" id="UP000321685"/>
    </source>
</evidence>
<gene>
    <name evidence="3" type="ORF">PSU4_33250</name>
</gene>
<keyword evidence="2" id="KW-1133">Transmembrane helix</keyword>
<evidence type="ECO:0000256" key="1">
    <source>
        <dbReference type="SAM" id="MobiDB-lite"/>
    </source>
</evidence>
<comment type="caution">
    <text evidence="3">The sequence shown here is derived from an EMBL/GenBank/DDBJ whole genome shotgun (WGS) entry which is preliminary data.</text>
</comment>
<organism evidence="3 4">
    <name type="scientific">Pseudonocardia sulfidoxydans NBRC 16205</name>
    <dbReference type="NCBI Taxonomy" id="1223511"/>
    <lineage>
        <taxon>Bacteria</taxon>
        <taxon>Bacillati</taxon>
        <taxon>Actinomycetota</taxon>
        <taxon>Actinomycetes</taxon>
        <taxon>Pseudonocardiales</taxon>
        <taxon>Pseudonocardiaceae</taxon>
        <taxon>Pseudonocardia</taxon>
    </lineage>
</organism>
<accession>A0A511DHV6</accession>
<evidence type="ECO:0008006" key="5">
    <source>
        <dbReference type="Google" id="ProtNLM"/>
    </source>
</evidence>
<dbReference type="RefSeq" id="WP_147109141.1">
    <property type="nucleotide sequence ID" value="NZ_BJVJ01000032.1"/>
</dbReference>